<dbReference type="InterPro" id="IPR002347">
    <property type="entry name" value="SDR_fam"/>
</dbReference>
<evidence type="ECO:0000256" key="1">
    <source>
        <dbReference type="ARBA" id="ARBA00006484"/>
    </source>
</evidence>
<reference evidence="3 4" key="1">
    <citation type="submission" date="2018-06" db="EMBL/GenBank/DDBJ databases">
        <title>Genomic Encyclopedia of Type Strains, Phase III (KMG-III): the genomes of soil and plant-associated and newly described type strains.</title>
        <authorList>
            <person name="Whitman W."/>
        </authorList>
    </citation>
    <scope>NUCLEOTIDE SEQUENCE [LARGE SCALE GENOMIC DNA]</scope>
    <source>
        <strain evidence="3 4">JA737</strain>
    </source>
</reference>
<dbReference type="GO" id="GO:0016491">
    <property type="term" value="F:oxidoreductase activity"/>
    <property type="evidence" value="ECO:0007669"/>
    <property type="project" value="UniProtKB-KW"/>
</dbReference>
<dbReference type="Proteomes" id="UP000247727">
    <property type="component" value="Unassembled WGS sequence"/>
</dbReference>
<dbReference type="PANTHER" id="PTHR44196:SF1">
    <property type="entry name" value="DEHYDROGENASE_REDUCTASE SDR FAMILY MEMBER 7B"/>
    <property type="match status" value="1"/>
</dbReference>
<organism evidence="3 4">
    <name type="scientific">Rhodobacter viridis</name>
    <dbReference type="NCBI Taxonomy" id="1054202"/>
    <lineage>
        <taxon>Bacteria</taxon>
        <taxon>Pseudomonadati</taxon>
        <taxon>Pseudomonadota</taxon>
        <taxon>Alphaproteobacteria</taxon>
        <taxon>Rhodobacterales</taxon>
        <taxon>Rhodobacter group</taxon>
        <taxon>Rhodobacter</taxon>
    </lineage>
</organism>
<dbReference type="InterPro" id="IPR036291">
    <property type="entry name" value="NAD(P)-bd_dom_sf"/>
</dbReference>
<dbReference type="InterPro" id="IPR020904">
    <property type="entry name" value="Sc_DH/Rdtase_CS"/>
</dbReference>
<dbReference type="PROSITE" id="PS00061">
    <property type="entry name" value="ADH_SHORT"/>
    <property type="match status" value="1"/>
</dbReference>
<protein>
    <submittedName>
        <fullName evidence="3">Ribitol 2-dehydrogenase</fullName>
    </submittedName>
</protein>
<accession>A0A318U0G0</accession>
<dbReference type="CDD" id="cd05233">
    <property type="entry name" value="SDR_c"/>
    <property type="match status" value="1"/>
</dbReference>
<comment type="similarity">
    <text evidence="1">Belongs to the short-chain dehydrogenases/reductases (SDR) family.</text>
</comment>
<dbReference type="SUPFAM" id="SSF51735">
    <property type="entry name" value="NAD(P)-binding Rossmann-fold domains"/>
    <property type="match status" value="1"/>
</dbReference>
<comment type="caution">
    <text evidence="3">The sequence shown here is derived from an EMBL/GenBank/DDBJ whole genome shotgun (WGS) entry which is preliminary data.</text>
</comment>
<evidence type="ECO:0000313" key="3">
    <source>
        <dbReference type="EMBL" id="PYF08718.1"/>
    </source>
</evidence>
<dbReference type="Pfam" id="PF00106">
    <property type="entry name" value="adh_short"/>
    <property type="match status" value="1"/>
</dbReference>
<proteinExistence type="inferred from homology"/>
<keyword evidence="2" id="KW-0560">Oxidoreductase</keyword>
<keyword evidence="4" id="KW-1185">Reference proteome</keyword>
<sequence length="242" mass="25420">MTNLMQGKTAAITGAASGIGLACAKILVEEGAQVVLIDRDETKLVAACAEIGPGAHPLSLDLFDGKAVSGMLPAIRDLVGDLDIFHANAGAYVGGPAAEGNPDVWDKVLNLNINAAFRTVNAVLPHMIARKTGDIIFTSSVAGVVPVVWEPVYTASKFAVQAFLHATRRQVAPHGIRMGAVLPGPVVTALLDDWPKAKMEEALANGSLMQAREVAEAVLFMLSRNRGVVVRDLVLLPNSVDL</sequence>
<dbReference type="RefSeq" id="WP_110806372.1">
    <property type="nucleotide sequence ID" value="NZ_QJTK01000011.1"/>
</dbReference>
<gene>
    <name evidence="3" type="ORF">C8J30_11146</name>
</gene>
<name>A0A318U0G0_9RHOB</name>
<dbReference type="OrthoDB" id="9810734at2"/>
<dbReference type="Gene3D" id="3.40.50.720">
    <property type="entry name" value="NAD(P)-binding Rossmann-like Domain"/>
    <property type="match status" value="1"/>
</dbReference>
<evidence type="ECO:0000313" key="4">
    <source>
        <dbReference type="Proteomes" id="UP000247727"/>
    </source>
</evidence>
<dbReference type="PRINTS" id="PR00081">
    <property type="entry name" value="GDHRDH"/>
</dbReference>
<dbReference type="PANTHER" id="PTHR44196">
    <property type="entry name" value="DEHYDROGENASE/REDUCTASE SDR FAMILY MEMBER 7B"/>
    <property type="match status" value="1"/>
</dbReference>
<evidence type="ECO:0000256" key="2">
    <source>
        <dbReference type="ARBA" id="ARBA00023002"/>
    </source>
</evidence>
<dbReference type="EMBL" id="QJTK01000011">
    <property type="protein sequence ID" value="PYF08718.1"/>
    <property type="molecule type" value="Genomic_DNA"/>
</dbReference>
<dbReference type="FunFam" id="3.40.50.720:FF:000084">
    <property type="entry name" value="Short-chain dehydrogenase reductase"/>
    <property type="match status" value="1"/>
</dbReference>
<dbReference type="GO" id="GO:0016020">
    <property type="term" value="C:membrane"/>
    <property type="evidence" value="ECO:0007669"/>
    <property type="project" value="TreeGrafter"/>
</dbReference>
<dbReference type="AlphaFoldDB" id="A0A318U0G0"/>